<dbReference type="Proteomes" id="UP000825228">
    <property type="component" value="Unassembled WGS sequence"/>
</dbReference>
<evidence type="ECO:0000256" key="1">
    <source>
        <dbReference type="SAM" id="MobiDB-lite"/>
    </source>
</evidence>
<evidence type="ECO:0000313" key="2">
    <source>
        <dbReference type="EMBL" id="MBY6368141.1"/>
    </source>
</evidence>
<evidence type="ECO:0000313" key="3">
    <source>
        <dbReference type="Proteomes" id="UP000825228"/>
    </source>
</evidence>
<reference evidence="2 3" key="1">
    <citation type="submission" date="2020-06" db="EMBL/GenBank/DDBJ databases">
        <title>Taxonomy, biology and ecology of Rhodococcus bacteria occurring in California pistachio and other woody hosts as revealed by genome sequence analyses.</title>
        <authorList>
            <person name="Gai Y."/>
            <person name="Riely B."/>
        </authorList>
    </citation>
    <scope>NUCLEOTIDE SEQUENCE [LARGE SCALE GENOMIC DNA]</scope>
    <source>
        <strain evidence="2 3">BP-281</strain>
    </source>
</reference>
<feature type="compositionally biased region" description="Basic and acidic residues" evidence="1">
    <location>
        <begin position="184"/>
        <end position="196"/>
    </location>
</feature>
<dbReference type="EMBL" id="JABUBU010000019">
    <property type="protein sequence ID" value="MBY6368141.1"/>
    <property type="molecule type" value="Genomic_DNA"/>
</dbReference>
<accession>A0ABS7P7W9</accession>
<gene>
    <name evidence="2" type="ORF">HQ603_15405</name>
</gene>
<protein>
    <submittedName>
        <fullName evidence="2">Uncharacterized protein</fullName>
    </submittedName>
</protein>
<dbReference type="RefSeq" id="WP_222685580.1">
    <property type="nucleotide sequence ID" value="NZ_JABUBT010000062.1"/>
</dbReference>
<proteinExistence type="predicted"/>
<sequence length="374" mass="41348">MSVVETLLAGPRGRRLLLEYADAAERLSEEQSDNSFHRAVLLAAYRLDVDRGSGVVMFGPGAEEARRTVVTAEEVADRLSRVVLPEVTATAVRQAMELSMDFARYWQEPDGADVLAATDAVRGALRRVAEHVAQSPWTEWWSTDAALTEQWAVGRSFGDADLLDDSAVGRPAAEVLSEWSVRTAAEEERAARERPTDPTASVGGEWWSTPPTLCSSRLLADGTPAGLWFVEDRSDPARAVSRRVTVAEGTRVFEVDGPLAWAQLCRRFPLNVTAQKRHDWYCTTGRAGRWVIPDWLRVGEVYDGVHLTAAAYLSAATTEIPVDDDCASVIAGWAPDETYWFTDVARIDVDDVRQWVSESDGERLDWVEDDQPPA</sequence>
<keyword evidence="3" id="KW-1185">Reference proteome</keyword>
<organism evidence="2 3">
    <name type="scientific">Rhodococcoides corynebacterioides</name>
    <dbReference type="NCBI Taxonomy" id="53972"/>
    <lineage>
        <taxon>Bacteria</taxon>
        <taxon>Bacillati</taxon>
        <taxon>Actinomycetota</taxon>
        <taxon>Actinomycetes</taxon>
        <taxon>Mycobacteriales</taxon>
        <taxon>Nocardiaceae</taxon>
        <taxon>Rhodococcoides</taxon>
    </lineage>
</organism>
<feature type="region of interest" description="Disordered" evidence="1">
    <location>
        <begin position="184"/>
        <end position="206"/>
    </location>
</feature>
<name>A0ABS7P7W9_9NOCA</name>
<comment type="caution">
    <text evidence="2">The sequence shown here is derived from an EMBL/GenBank/DDBJ whole genome shotgun (WGS) entry which is preliminary data.</text>
</comment>